<gene>
    <name evidence="1" type="ORF">SAMN04487971_1103</name>
</gene>
<dbReference type="OrthoDB" id="5461326at2"/>
<sequence>MRPFFESIERDAIALQRQIELLGKSGEEAATARWELLDEAKKRSLPVNKTLNAQIEAQAAQIGHLTGELERAEFSQRRFDDAINRIASAMSGALLQGESLREGLANVFQGIAADILNSGIRDALQSVFSPQDGNAGGFGAMLSNILTASVRPVGRLILGTPMSWTRRDQRSSSPGSAGR</sequence>
<evidence type="ECO:0000313" key="2">
    <source>
        <dbReference type="Proteomes" id="UP000199555"/>
    </source>
</evidence>
<reference evidence="2" key="1">
    <citation type="submission" date="2016-10" db="EMBL/GenBank/DDBJ databases">
        <authorList>
            <person name="Varghese N."/>
            <person name="Submissions S."/>
        </authorList>
    </citation>
    <scope>NUCLEOTIDE SEQUENCE [LARGE SCALE GENOMIC DNA]</scope>
    <source>
        <strain evidence="2">CGMCC 1.7655</strain>
    </source>
</reference>
<organism evidence="1 2">
    <name type="scientific">Paracoccus chinensis</name>
    <dbReference type="NCBI Taxonomy" id="525640"/>
    <lineage>
        <taxon>Bacteria</taxon>
        <taxon>Pseudomonadati</taxon>
        <taxon>Pseudomonadota</taxon>
        <taxon>Alphaproteobacteria</taxon>
        <taxon>Rhodobacterales</taxon>
        <taxon>Paracoccaceae</taxon>
        <taxon>Paracoccus</taxon>
    </lineage>
</organism>
<name>A0A1G9JQZ5_9RHOB</name>
<evidence type="ECO:0000313" key="1">
    <source>
        <dbReference type="EMBL" id="SDL39393.1"/>
    </source>
</evidence>
<dbReference type="Proteomes" id="UP000199555">
    <property type="component" value="Unassembled WGS sequence"/>
</dbReference>
<protein>
    <submittedName>
        <fullName evidence="1">Uncharacterized protein</fullName>
    </submittedName>
</protein>
<dbReference type="RefSeq" id="WP_090756138.1">
    <property type="nucleotide sequence ID" value="NZ_FNGE01000010.1"/>
</dbReference>
<proteinExistence type="predicted"/>
<dbReference type="EMBL" id="FNGE01000010">
    <property type="protein sequence ID" value="SDL39393.1"/>
    <property type="molecule type" value="Genomic_DNA"/>
</dbReference>
<accession>A0A1G9JQZ5</accession>
<dbReference type="AlphaFoldDB" id="A0A1G9JQZ5"/>
<keyword evidence="2" id="KW-1185">Reference proteome</keyword>